<dbReference type="InterPro" id="IPR003462">
    <property type="entry name" value="ODC_Mu_crystall"/>
</dbReference>
<dbReference type="RefSeq" id="WP_235051378.1">
    <property type="nucleotide sequence ID" value="NZ_JAKFHA010000003.1"/>
</dbReference>
<dbReference type="EMBL" id="JAKFHA010000003">
    <property type="protein sequence ID" value="MCF2527235.1"/>
    <property type="molecule type" value="Genomic_DNA"/>
</dbReference>
<comment type="similarity">
    <text evidence="1">Belongs to the ornithine cyclodeaminase/mu-crystallin family.</text>
</comment>
<organism evidence="2 3">
    <name type="scientific">Yinghuangia soli</name>
    <dbReference type="NCBI Taxonomy" id="2908204"/>
    <lineage>
        <taxon>Bacteria</taxon>
        <taxon>Bacillati</taxon>
        <taxon>Actinomycetota</taxon>
        <taxon>Actinomycetes</taxon>
        <taxon>Kitasatosporales</taxon>
        <taxon>Streptomycetaceae</taxon>
        <taxon>Yinghuangia</taxon>
    </lineage>
</organism>
<dbReference type="Gene3D" id="3.30.1780.10">
    <property type="entry name" value="ornithine cyclodeaminase, domain 1"/>
    <property type="match status" value="1"/>
</dbReference>
<reference evidence="2" key="1">
    <citation type="submission" date="2022-01" db="EMBL/GenBank/DDBJ databases">
        <title>Genome-Based Taxonomic Classification of the Phylum Actinobacteria.</title>
        <authorList>
            <person name="Gao Y."/>
        </authorList>
    </citation>
    <scope>NUCLEOTIDE SEQUENCE</scope>
    <source>
        <strain evidence="2">KLBMP 8922</strain>
    </source>
</reference>
<dbReference type="PANTHER" id="PTHR13812">
    <property type="entry name" value="KETIMINE REDUCTASE MU-CRYSTALLIN"/>
    <property type="match status" value="1"/>
</dbReference>
<accession>A0AA41TZF8</accession>
<name>A0AA41TZF8_9ACTN</name>
<protein>
    <submittedName>
        <fullName evidence="2">Ornithine cyclodeaminase family protein</fullName>
    </submittedName>
</protein>
<dbReference type="InterPro" id="IPR036291">
    <property type="entry name" value="NAD(P)-bd_dom_sf"/>
</dbReference>
<dbReference type="GO" id="GO:0019752">
    <property type="term" value="P:carboxylic acid metabolic process"/>
    <property type="evidence" value="ECO:0007669"/>
    <property type="project" value="UniProtKB-ARBA"/>
</dbReference>
<keyword evidence="3" id="KW-1185">Reference proteome</keyword>
<dbReference type="Pfam" id="PF02423">
    <property type="entry name" value="OCD_Mu_crystall"/>
    <property type="match status" value="1"/>
</dbReference>
<proteinExistence type="inferred from homology"/>
<dbReference type="PANTHER" id="PTHR13812:SF19">
    <property type="entry name" value="KETIMINE REDUCTASE MU-CRYSTALLIN"/>
    <property type="match status" value="1"/>
</dbReference>
<gene>
    <name evidence="2" type="ORF">LZ495_08415</name>
</gene>
<dbReference type="AlphaFoldDB" id="A0AA41TZF8"/>
<dbReference type="GO" id="GO:0016491">
    <property type="term" value="F:oxidoreductase activity"/>
    <property type="evidence" value="ECO:0007669"/>
    <property type="project" value="UniProtKB-ARBA"/>
</dbReference>
<dbReference type="GO" id="GO:0005737">
    <property type="term" value="C:cytoplasm"/>
    <property type="evidence" value="ECO:0007669"/>
    <property type="project" value="TreeGrafter"/>
</dbReference>
<evidence type="ECO:0000313" key="3">
    <source>
        <dbReference type="Proteomes" id="UP001165378"/>
    </source>
</evidence>
<comment type="caution">
    <text evidence="2">The sequence shown here is derived from an EMBL/GenBank/DDBJ whole genome shotgun (WGS) entry which is preliminary data.</text>
</comment>
<dbReference type="Proteomes" id="UP001165378">
    <property type="component" value="Unassembled WGS sequence"/>
</dbReference>
<dbReference type="PIRSF" id="PIRSF001439">
    <property type="entry name" value="CryM"/>
    <property type="match status" value="1"/>
</dbReference>
<dbReference type="SUPFAM" id="SSF51735">
    <property type="entry name" value="NAD(P)-binding Rossmann-fold domains"/>
    <property type="match status" value="1"/>
</dbReference>
<evidence type="ECO:0000313" key="2">
    <source>
        <dbReference type="EMBL" id="MCF2527235.1"/>
    </source>
</evidence>
<dbReference type="Gene3D" id="3.40.50.720">
    <property type="entry name" value="NAD(P)-binding Rossmann-like Domain"/>
    <property type="match status" value="1"/>
</dbReference>
<evidence type="ECO:0000256" key="1">
    <source>
        <dbReference type="ARBA" id="ARBA00008903"/>
    </source>
</evidence>
<sequence length="328" mass="34485">MTLFLTRTEVLDLMDMGRMIDAVSRAHADAAQGRAVNPGPHGIVMPGSETVFLPMTAASAPLRGAAVKLLADMPANRARGLPAQRSTVMVVDPETGACEAVLDGRALTLFRTAAASAVATRHLARPDSRVLGLIGAGALAATHVEALRAVLPLAEVRVWSRTAATAAACAEGITATGLEARVVDDPRDAVEGVDVLCTLTPSREPLVRGAWFRPGLHVNAVGAPPRADHREIDTEGVRRARVVVDNRETARLDSGDVMIPVAEGAIDPAHFADELGEIIVGAKPGREKPDEITLFNSVGIGLQDLAAARLVIDRARQLGIGFDIDLSR</sequence>
<dbReference type="FunFam" id="3.40.50.720:FF:000311">
    <property type="entry name" value="Ornithine cyclodeaminase"/>
    <property type="match status" value="1"/>
</dbReference>
<dbReference type="InterPro" id="IPR023401">
    <property type="entry name" value="ODC_N"/>
</dbReference>